<keyword evidence="1" id="KW-1133">Transmembrane helix</keyword>
<keyword evidence="1" id="KW-0812">Transmembrane</keyword>
<organism evidence="2 3">
    <name type="scientific">Actibacterium pelagium</name>
    <dbReference type="NCBI Taxonomy" id="2029103"/>
    <lineage>
        <taxon>Bacteria</taxon>
        <taxon>Pseudomonadati</taxon>
        <taxon>Pseudomonadota</taxon>
        <taxon>Alphaproteobacteria</taxon>
        <taxon>Rhodobacterales</taxon>
        <taxon>Roseobacteraceae</taxon>
        <taxon>Actibacterium</taxon>
    </lineage>
</organism>
<dbReference type="Proteomes" id="UP000606730">
    <property type="component" value="Unassembled WGS sequence"/>
</dbReference>
<reference evidence="2" key="2">
    <citation type="submission" date="2020-09" db="EMBL/GenBank/DDBJ databases">
        <authorList>
            <person name="Sun Q."/>
            <person name="Zhou Y."/>
        </authorList>
    </citation>
    <scope>NUCLEOTIDE SEQUENCE</scope>
    <source>
        <strain evidence="2">CGMCC 1.16012</strain>
    </source>
</reference>
<feature type="transmembrane region" description="Helical" evidence="1">
    <location>
        <begin position="139"/>
        <end position="156"/>
    </location>
</feature>
<sequence length="354" mass="38095">MTISTDDLRAAVQAGTITEAQAVSIITLSEARQGFRENIEGLDEPFELFKGFNEIFIVLGLSILFAGFVGVTGLLSVVVGEASFLPSIIGIAGVWVAARYFIGVRRMIGPASALAAMFACFSIALGLSVASLFDASNEAVAAIVGASTTGLLLLFWRVFHVPFVLALVALSAWMTSFAATSQNGFSLLRFQDLFDLTSSGPYPLVTLVLGLVALFFAMRFDMSDPHRVTRRSVDGFWLHVIAAPAIVNTVALTISTSGTMVGQIGVLVFVILIGAFAIIIDRRSFLISGVGYAVAIAVTALDGKAFYFMLLLGVFLVTLGAQWEALRNWMMKRLPDFPGKDRLPPWQQPVDHTN</sequence>
<feature type="transmembrane region" description="Helical" evidence="1">
    <location>
        <begin position="55"/>
        <end position="78"/>
    </location>
</feature>
<dbReference type="AlphaFoldDB" id="A0A917AIC2"/>
<gene>
    <name evidence="2" type="ORF">GCM10011517_23600</name>
</gene>
<dbReference type="EMBL" id="BMKN01000002">
    <property type="protein sequence ID" value="GGE55288.1"/>
    <property type="molecule type" value="Genomic_DNA"/>
</dbReference>
<feature type="transmembrane region" description="Helical" evidence="1">
    <location>
        <begin position="114"/>
        <end position="133"/>
    </location>
</feature>
<protein>
    <recommendedName>
        <fullName evidence="4">DUF2157 domain-containing protein</fullName>
    </recommendedName>
</protein>
<feature type="transmembrane region" description="Helical" evidence="1">
    <location>
        <begin position="307"/>
        <end position="326"/>
    </location>
</feature>
<feature type="transmembrane region" description="Helical" evidence="1">
    <location>
        <begin position="84"/>
        <end position="102"/>
    </location>
</feature>
<keyword evidence="3" id="KW-1185">Reference proteome</keyword>
<feature type="transmembrane region" description="Helical" evidence="1">
    <location>
        <begin position="201"/>
        <end position="220"/>
    </location>
</feature>
<dbReference type="RefSeq" id="WP_095594270.1">
    <property type="nucleotide sequence ID" value="NZ_BMKN01000002.1"/>
</dbReference>
<accession>A0A917AIC2</accession>
<evidence type="ECO:0000313" key="2">
    <source>
        <dbReference type="EMBL" id="GGE55288.1"/>
    </source>
</evidence>
<evidence type="ECO:0008006" key="4">
    <source>
        <dbReference type="Google" id="ProtNLM"/>
    </source>
</evidence>
<comment type="caution">
    <text evidence="2">The sequence shown here is derived from an EMBL/GenBank/DDBJ whole genome shotgun (WGS) entry which is preliminary data.</text>
</comment>
<feature type="transmembrane region" description="Helical" evidence="1">
    <location>
        <begin position="260"/>
        <end position="280"/>
    </location>
</feature>
<name>A0A917AIC2_9RHOB</name>
<reference evidence="2" key="1">
    <citation type="journal article" date="2014" name="Int. J. Syst. Evol. Microbiol.">
        <title>Complete genome sequence of Corynebacterium casei LMG S-19264T (=DSM 44701T), isolated from a smear-ripened cheese.</title>
        <authorList>
            <consortium name="US DOE Joint Genome Institute (JGI-PGF)"/>
            <person name="Walter F."/>
            <person name="Albersmeier A."/>
            <person name="Kalinowski J."/>
            <person name="Ruckert C."/>
        </authorList>
    </citation>
    <scope>NUCLEOTIDE SEQUENCE</scope>
    <source>
        <strain evidence="2">CGMCC 1.16012</strain>
    </source>
</reference>
<proteinExistence type="predicted"/>
<dbReference type="OrthoDB" id="9770600at2"/>
<evidence type="ECO:0000256" key="1">
    <source>
        <dbReference type="SAM" id="Phobius"/>
    </source>
</evidence>
<keyword evidence="1" id="KW-0472">Membrane</keyword>
<feature type="transmembrane region" description="Helical" evidence="1">
    <location>
        <begin position="285"/>
        <end position="301"/>
    </location>
</feature>
<feature type="transmembrane region" description="Helical" evidence="1">
    <location>
        <begin position="163"/>
        <end position="181"/>
    </location>
</feature>
<feature type="transmembrane region" description="Helical" evidence="1">
    <location>
        <begin position="232"/>
        <end position="254"/>
    </location>
</feature>
<evidence type="ECO:0000313" key="3">
    <source>
        <dbReference type="Proteomes" id="UP000606730"/>
    </source>
</evidence>